<sequence length="100" mass="10800">MDNTVLGGVRATSTNGFGADDVIGIGINGSDAIDELKKKKSGFFGSMLPNPGKEGGDTALYVYEWVTKGTVPPMYTALDDVILIERTNFKEILTDRGLWK</sequence>
<dbReference type="Gene3D" id="3.40.50.2300">
    <property type="match status" value="1"/>
</dbReference>
<dbReference type="EMBL" id="RBQE01000131">
    <property type="protein sequence ID" value="RMP11328.1"/>
    <property type="molecule type" value="Genomic_DNA"/>
</dbReference>
<dbReference type="InterPro" id="IPR001761">
    <property type="entry name" value="Peripla_BP/Lac1_sug-bd_dom"/>
</dbReference>
<dbReference type="Pfam" id="PF00532">
    <property type="entry name" value="Peripla_BP_1"/>
    <property type="match status" value="1"/>
</dbReference>
<proteinExistence type="predicted"/>
<gene>
    <name evidence="2" type="ORF">ALQ30_200019</name>
</gene>
<evidence type="ECO:0000259" key="1">
    <source>
        <dbReference type="Pfam" id="PF00532"/>
    </source>
</evidence>
<protein>
    <recommendedName>
        <fullName evidence="1">Periplasmic binding protein/LacI sugar binding domain-containing protein</fullName>
    </recommendedName>
</protein>
<reference evidence="2 3" key="1">
    <citation type="submission" date="2018-08" db="EMBL/GenBank/DDBJ databases">
        <title>Recombination of ecologically and evolutionarily significant loci maintains genetic cohesion in the Pseudomonas syringae species complex.</title>
        <authorList>
            <person name="Dillon M."/>
            <person name="Thakur S."/>
            <person name="Almeida R.N.D."/>
            <person name="Weir B.S."/>
            <person name="Guttman D.S."/>
        </authorList>
    </citation>
    <scope>NUCLEOTIDE SEQUENCE [LARGE SCALE GENOMIC DNA]</scope>
    <source>
        <strain evidence="2 3">ICMP 3706</strain>
    </source>
</reference>
<feature type="domain" description="Periplasmic binding protein/LacI sugar binding" evidence="1">
    <location>
        <begin position="2"/>
        <end position="90"/>
    </location>
</feature>
<organism evidence="2 3">
    <name type="scientific">Pseudomonas syringae pv. persicae</name>
    <dbReference type="NCBI Taxonomy" id="237306"/>
    <lineage>
        <taxon>Bacteria</taxon>
        <taxon>Pseudomonadati</taxon>
        <taxon>Pseudomonadota</taxon>
        <taxon>Gammaproteobacteria</taxon>
        <taxon>Pseudomonadales</taxon>
        <taxon>Pseudomonadaceae</taxon>
        <taxon>Pseudomonas</taxon>
    </lineage>
</organism>
<dbReference type="SUPFAM" id="SSF53822">
    <property type="entry name" value="Periplasmic binding protein-like I"/>
    <property type="match status" value="1"/>
</dbReference>
<accession>A0A3M4AWQ7</accession>
<name>A0A3M4AWQ7_9PSED</name>
<dbReference type="InterPro" id="IPR028082">
    <property type="entry name" value="Peripla_BP_I"/>
</dbReference>
<dbReference type="AlphaFoldDB" id="A0A3M4AWQ7"/>
<evidence type="ECO:0000313" key="3">
    <source>
        <dbReference type="Proteomes" id="UP000281604"/>
    </source>
</evidence>
<evidence type="ECO:0000313" key="2">
    <source>
        <dbReference type="EMBL" id="RMP11328.1"/>
    </source>
</evidence>
<dbReference type="Proteomes" id="UP000281604">
    <property type="component" value="Unassembled WGS sequence"/>
</dbReference>
<comment type="caution">
    <text evidence="2">The sequence shown here is derived from an EMBL/GenBank/DDBJ whole genome shotgun (WGS) entry which is preliminary data.</text>
</comment>